<keyword evidence="3" id="KW-0378">Hydrolase</keyword>
<dbReference type="SUPFAM" id="SSF53474">
    <property type="entry name" value="alpha/beta-Hydrolases"/>
    <property type="match status" value="1"/>
</dbReference>
<name>A0A9D9HTB7_9BACT</name>
<reference evidence="3" key="2">
    <citation type="journal article" date="2021" name="PeerJ">
        <title>Extensive microbial diversity within the chicken gut microbiome revealed by metagenomics and culture.</title>
        <authorList>
            <person name="Gilroy R."/>
            <person name="Ravi A."/>
            <person name="Getino M."/>
            <person name="Pursley I."/>
            <person name="Horton D.L."/>
            <person name="Alikhan N.F."/>
            <person name="Baker D."/>
            <person name="Gharbi K."/>
            <person name="Hall N."/>
            <person name="Watson M."/>
            <person name="Adriaenssens E.M."/>
            <person name="Foster-Nyarko E."/>
            <person name="Jarju S."/>
            <person name="Secka A."/>
            <person name="Antonio M."/>
            <person name="Oren A."/>
            <person name="Chaudhuri R.R."/>
            <person name="La Ragione R."/>
            <person name="Hildebrand F."/>
            <person name="Pallen M.J."/>
        </authorList>
    </citation>
    <scope>NUCLEOTIDE SEQUENCE</scope>
    <source>
        <strain evidence="3">G3-3990</strain>
    </source>
</reference>
<sequence>MNTITKQFVLLLAIAATALFPNKAHAERFEFSIPSAADSLPISVCIATPAQNVETKAVVQLVHGMCEHKERYYPFMDFLTQNGYACIIHDHRGHGGSVQSTDDLGYFYEAGYLGMIDDVLTVGNIAREKFPQKPFFLFGHSMGSMVVRAYTKRYDNTIDGLIVCGSPSYNAGAAIGESLAANYAKKYGGHYRPVKLQKMSFGSFNKKFKEEASPNAWICSDPEIVAAYDANPLCNYQFTANGFENLFALMQDAYGTKDWNNTHPTLPVWFISGEDDPCLINTGKFKQAVKRMEKAGYTDVTYKLYPDMRHEILNEKDKEIVWNDILNHLNEWLNAESKQ</sequence>
<dbReference type="GO" id="GO:0016787">
    <property type="term" value="F:hydrolase activity"/>
    <property type="evidence" value="ECO:0007669"/>
    <property type="project" value="UniProtKB-KW"/>
</dbReference>
<evidence type="ECO:0000256" key="1">
    <source>
        <dbReference type="SAM" id="SignalP"/>
    </source>
</evidence>
<dbReference type="InterPro" id="IPR051044">
    <property type="entry name" value="MAG_DAG_Lipase"/>
</dbReference>
<protein>
    <submittedName>
        <fullName evidence="3">Alpha/beta hydrolase</fullName>
    </submittedName>
</protein>
<evidence type="ECO:0000313" key="3">
    <source>
        <dbReference type="EMBL" id="MBO8459847.1"/>
    </source>
</evidence>
<dbReference type="InterPro" id="IPR029058">
    <property type="entry name" value="AB_hydrolase_fold"/>
</dbReference>
<dbReference type="Proteomes" id="UP000823641">
    <property type="component" value="Unassembled WGS sequence"/>
</dbReference>
<organism evidence="3 4">
    <name type="scientific">Candidatus Gallipaludibacter merdavium</name>
    <dbReference type="NCBI Taxonomy" id="2840839"/>
    <lineage>
        <taxon>Bacteria</taxon>
        <taxon>Pseudomonadati</taxon>
        <taxon>Bacteroidota</taxon>
        <taxon>Bacteroidia</taxon>
        <taxon>Bacteroidales</taxon>
        <taxon>Candidatus Gallipaludibacter</taxon>
    </lineage>
</organism>
<proteinExistence type="predicted"/>
<feature type="signal peptide" evidence="1">
    <location>
        <begin position="1"/>
        <end position="26"/>
    </location>
</feature>
<accession>A0A9D9HTB7</accession>
<dbReference type="Pfam" id="PF12146">
    <property type="entry name" value="Hydrolase_4"/>
    <property type="match status" value="1"/>
</dbReference>
<feature type="domain" description="Serine aminopeptidase S33" evidence="2">
    <location>
        <begin position="54"/>
        <end position="317"/>
    </location>
</feature>
<dbReference type="Gene3D" id="3.40.50.1820">
    <property type="entry name" value="alpha/beta hydrolase"/>
    <property type="match status" value="1"/>
</dbReference>
<dbReference type="PANTHER" id="PTHR11614">
    <property type="entry name" value="PHOSPHOLIPASE-RELATED"/>
    <property type="match status" value="1"/>
</dbReference>
<reference evidence="3" key="1">
    <citation type="submission" date="2020-10" db="EMBL/GenBank/DDBJ databases">
        <authorList>
            <person name="Gilroy R."/>
        </authorList>
    </citation>
    <scope>NUCLEOTIDE SEQUENCE</scope>
    <source>
        <strain evidence="3">G3-3990</strain>
    </source>
</reference>
<dbReference type="InterPro" id="IPR022742">
    <property type="entry name" value="Hydrolase_4"/>
</dbReference>
<dbReference type="EMBL" id="JADIMG010000058">
    <property type="protein sequence ID" value="MBO8459847.1"/>
    <property type="molecule type" value="Genomic_DNA"/>
</dbReference>
<comment type="caution">
    <text evidence="3">The sequence shown here is derived from an EMBL/GenBank/DDBJ whole genome shotgun (WGS) entry which is preliminary data.</text>
</comment>
<feature type="chain" id="PRO_5038847301" evidence="1">
    <location>
        <begin position="27"/>
        <end position="339"/>
    </location>
</feature>
<evidence type="ECO:0000259" key="2">
    <source>
        <dbReference type="Pfam" id="PF12146"/>
    </source>
</evidence>
<gene>
    <name evidence="3" type="ORF">IAA73_05880</name>
</gene>
<dbReference type="AlphaFoldDB" id="A0A9D9HTB7"/>
<keyword evidence="1" id="KW-0732">Signal</keyword>
<evidence type="ECO:0000313" key="4">
    <source>
        <dbReference type="Proteomes" id="UP000823641"/>
    </source>
</evidence>